<reference evidence="1 2" key="1">
    <citation type="submission" date="2020-08" db="EMBL/GenBank/DDBJ databases">
        <authorList>
            <person name="Koutsovoulos G."/>
            <person name="Danchin GJ E."/>
        </authorList>
    </citation>
    <scope>NUCLEOTIDE SEQUENCE [LARGE SCALE GENOMIC DNA]</scope>
</reference>
<gene>
    <name evidence="1" type="ORF">MENT_LOCUS3928</name>
</gene>
<protein>
    <submittedName>
        <fullName evidence="1">Uncharacterized protein</fullName>
    </submittedName>
</protein>
<name>A0A6V7TSH7_MELEN</name>
<dbReference type="EMBL" id="CAJEWN010000013">
    <property type="protein sequence ID" value="CAD2133247.1"/>
    <property type="molecule type" value="Genomic_DNA"/>
</dbReference>
<dbReference type="Proteomes" id="UP000580250">
    <property type="component" value="Unassembled WGS sequence"/>
</dbReference>
<comment type="caution">
    <text evidence="1">The sequence shown here is derived from an EMBL/GenBank/DDBJ whole genome shotgun (WGS) entry which is preliminary data.</text>
</comment>
<dbReference type="AlphaFoldDB" id="A0A6V7TSH7"/>
<accession>A0A6V7TSH7</accession>
<evidence type="ECO:0000313" key="2">
    <source>
        <dbReference type="Proteomes" id="UP000580250"/>
    </source>
</evidence>
<evidence type="ECO:0000313" key="1">
    <source>
        <dbReference type="EMBL" id="CAD2133247.1"/>
    </source>
</evidence>
<organism evidence="1 2">
    <name type="scientific">Meloidogyne enterolobii</name>
    <name type="common">Root-knot nematode worm</name>
    <name type="synonym">Meloidogyne mayaguensis</name>
    <dbReference type="NCBI Taxonomy" id="390850"/>
    <lineage>
        <taxon>Eukaryota</taxon>
        <taxon>Metazoa</taxon>
        <taxon>Ecdysozoa</taxon>
        <taxon>Nematoda</taxon>
        <taxon>Chromadorea</taxon>
        <taxon>Rhabditida</taxon>
        <taxon>Tylenchina</taxon>
        <taxon>Tylenchomorpha</taxon>
        <taxon>Tylenchoidea</taxon>
        <taxon>Meloidogynidae</taxon>
        <taxon>Meloidogyninae</taxon>
        <taxon>Meloidogyne</taxon>
    </lineage>
</organism>
<sequence length="48" mass="5487">MKLNCLICYFLITLILFGLLQTLFAQQKRCLKVKLPDVCENSCPNPAK</sequence>
<proteinExistence type="predicted"/>